<dbReference type="InterPro" id="IPR050767">
    <property type="entry name" value="Sel1_AlgK"/>
</dbReference>
<accession>A0A397T7N8</accession>
<dbReference type="InterPro" id="IPR000210">
    <property type="entry name" value="BTB/POZ_dom"/>
</dbReference>
<feature type="domain" description="BTB" evidence="2">
    <location>
        <begin position="24"/>
        <end position="97"/>
    </location>
</feature>
<dbReference type="SUPFAM" id="SSF54695">
    <property type="entry name" value="POZ domain"/>
    <property type="match status" value="1"/>
</dbReference>
<evidence type="ECO:0000313" key="3">
    <source>
        <dbReference type="EMBL" id="RIA94268.1"/>
    </source>
</evidence>
<dbReference type="Gene3D" id="1.25.40.420">
    <property type="match status" value="1"/>
</dbReference>
<dbReference type="Gene3D" id="3.30.710.10">
    <property type="entry name" value="Potassium Channel Kv1.1, Chain A"/>
    <property type="match status" value="1"/>
</dbReference>
<evidence type="ECO:0000313" key="4">
    <source>
        <dbReference type="Proteomes" id="UP000265703"/>
    </source>
</evidence>
<sequence length="496" mass="57550">MVDNKLLPKLSQNLLEILDDDEYYDITIEVGNDPYVKIFRAHMVILNYRSPYLRRILSTNKKKNDGTLTNIKLPNILPEIFQIVLRYIYGGRLPLEEYDISDIIKIMLTANELNLQELIPYLESFLIENKTNCMEQNFNLIYQTCFENDSFLELQKYCTDLISKEPNKIFNSPNFPSIPEKLLISLIQNDNLEISEIQVWEHVLKWGLAQNPELSLDPSNYSNDDFNALKNTLQNCIPFIKFTKFTSKEFLNKAYPYKKIIPEELYENSFKYFLDHDCNSYNITAEKEHGIAQNNLGISYENGESTKKDLEKAFYWYNKAAENGNEEAQYNLGRCYRLGIGIKKNEVKAFEYYKLSADQGYLNAQFNLGYLYDYGIGININKAKAFELYKTAAVKGHIIAQNNLGFSYENGEATGKDLEQAFYWYNKSAENGYEIAQYNLGCCYEDGKGVEKNEVKAFEYYKKSADQGYLDAQSQLGYCYENGIGTEINKEKAELY</sequence>
<dbReference type="InterPro" id="IPR006597">
    <property type="entry name" value="Sel1-like"/>
</dbReference>
<dbReference type="PANTHER" id="PTHR11102:SF160">
    <property type="entry name" value="ERAD-ASSOCIATED E3 UBIQUITIN-PROTEIN LIGASE COMPONENT HRD3"/>
    <property type="match status" value="1"/>
</dbReference>
<dbReference type="SMART" id="SM00225">
    <property type="entry name" value="BTB"/>
    <property type="match status" value="1"/>
</dbReference>
<gene>
    <name evidence="3" type="ORF">C1645_818255</name>
</gene>
<reference evidence="3 4" key="1">
    <citation type="submission" date="2018-06" db="EMBL/GenBank/DDBJ databases">
        <title>Comparative genomics reveals the genomic features of Rhizophagus irregularis, R. cerebriforme, R. diaphanum and Gigaspora rosea, and their symbiotic lifestyle signature.</title>
        <authorList>
            <person name="Morin E."/>
            <person name="San Clemente H."/>
            <person name="Chen E.C.H."/>
            <person name="De La Providencia I."/>
            <person name="Hainaut M."/>
            <person name="Kuo A."/>
            <person name="Kohler A."/>
            <person name="Murat C."/>
            <person name="Tang N."/>
            <person name="Roy S."/>
            <person name="Loubradou J."/>
            <person name="Henrissat B."/>
            <person name="Grigoriev I.V."/>
            <person name="Corradi N."/>
            <person name="Roux C."/>
            <person name="Martin F.M."/>
        </authorList>
    </citation>
    <scope>NUCLEOTIDE SEQUENCE [LARGE SCALE GENOMIC DNA]</scope>
    <source>
        <strain evidence="3 4">DAOM 227022</strain>
    </source>
</reference>
<dbReference type="Gene3D" id="1.25.40.10">
    <property type="entry name" value="Tetratricopeptide repeat domain"/>
    <property type="match status" value="2"/>
</dbReference>
<evidence type="ECO:0000259" key="2">
    <source>
        <dbReference type="PROSITE" id="PS50097"/>
    </source>
</evidence>
<dbReference type="SMART" id="SM00671">
    <property type="entry name" value="SEL1"/>
    <property type="match status" value="6"/>
</dbReference>
<dbReference type="InterPro" id="IPR011990">
    <property type="entry name" value="TPR-like_helical_dom_sf"/>
</dbReference>
<dbReference type="Pfam" id="PF07707">
    <property type="entry name" value="BACK"/>
    <property type="match status" value="1"/>
</dbReference>
<proteinExistence type="inferred from homology"/>
<dbReference type="InterPro" id="IPR011333">
    <property type="entry name" value="SKP1/BTB/POZ_sf"/>
</dbReference>
<dbReference type="SUPFAM" id="SSF81901">
    <property type="entry name" value="HCP-like"/>
    <property type="match status" value="1"/>
</dbReference>
<dbReference type="CDD" id="cd18186">
    <property type="entry name" value="BTB_POZ_ZBTB_KLHL-like"/>
    <property type="match status" value="1"/>
</dbReference>
<name>A0A397T7N8_9GLOM</name>
<protein>
    <recommendedName>
        <fullName evidence="2">BTB domain-containing protein</fullName>
    </recommendedName>
</protein>
<dbReference type="PROSITE" id="PS50097">
    <property type="entry name" value="BTB"/>
    <property type="match status" value="1"/>
</dbReference>
<dbReference type="Proteomes" id="UP000265703">
    <property type="component" value="Unassembled WGS sequence"/>
</dbReference>
<dbReference type="Pfam" id="PF00651">
    <property type="entry name" value="BTB"/>
    <property type="match status" value="1"/>
</dbReference>
<keyword evidence="4" id="KW-1185">Reference proteome</keyword>
<dbReference type="Pfam" id="PF08238">
    <property type="entry name" value="Sel1"/>
    <property type="match status" value="6"/>
</dbReference>
<dbReference type="EMBL" id="QKYT01000085">
    <property type="protein sequence ID" value="RIA94268.1"/>
    <property type="molecule type" value="Genomic_DNA"/>
</dbReference>
<comment type="similarity">
    <text evidence="1">Belongs to the sel-1 family.</text>
</comment>
<evidence type="ECO:0000256" key="1">
    <source>
        <dbReference type="ARBA" id="ARBA00038101"/>
    </source>
</evidence>
<dbReference type="PANTHER" id="PTHR11102">
    <property type="entry name" value="SEL-1-LIKE PROTEIN"/>
    <property type="match status" value="1"/>
</dbReference>
<dbReference type="InterPro" id="IPR011705">
    <property type="entry name" value="BACK"/>
</dbReference>
<organism evidence="3 4">
    <name type="scientific">Glomus cerebriforme</name>
    <dbReference type="NCBI Taxonomy" id="658196"/>
    <lineage>
        <taxon>Eukaryota</taxon>
        <taxon>Fungi</taxon>
        <taxon>Fungi incertae sedis</taxon>
        <taxon>Mucoromycota</taxon>
        <taxon>Glomeromycotina</taxon>
        <taxon>Glomeromycetes</taxon>
        <taxon>Glomerales</taxon>
        <taxon>Glomeraceae</taxon>
        <taxon>Glomus</taxon>
    </lineage>
</organism>
<comment type="caution">
    <text evidence="3">The sequence shown here is derived from an EMBL/GenBank/DDBJ whole genome shotgun (WGS) entry which is preliminary data.</text>
</comment>
<dbReference type="OrthoDB" id="2384430at2759"/>
<dbReference type="AlphaFoldDB" id="A0A397T7N8"/>